<keyword evidence="2" id="KW-1185">Reference proteome</keyword>
<evidence type="ECO:0008006" key="3">
    <source>
        <dbReference type="Google" id="ProtNLM"/>
    </source>
</evidence>
<sequence length="103" mass="11574">MIDIAKLRDARLALQAGRFDLAEEILAKFRETDLRHARSPLEKRQISDELGQIRSLSAAMRDGLALARQRIRQILGASRRLETYDRAGSRQVGATAPSEVGRF</sequence>
<dbReference type="RefSeq" id="WP_311758547.1">
    <property type="nucleotide sequence ID" value="NZ_JAVRQI010000004.1"/>
</dbReference>
<name>A0ABU3EB49_9RHOB</name>
<protein>
    <recommendedName>
        <fullName evidence="3">Flagellar protein FlgN</fullName>
    </recommendedName>
</protein>
<organism evidence="1 2">
    <name type="scientific">Paracoccus broussonetiae</name>
    <dbReference type="NCBI Taxonomy" id="3075834"/>
    <lineage>
        <taxon>Bacteria</taxon>
        <taxon>Pseudomonadati</taxon>
        <taxon>Pseudomonadota</taxon>
        <taxon>Alphaproteobacteria</taxon>
        <taxon>Rhodobacterales</taxon>
        <taxon>Paracoccaceae</taxon>
        <taxon>Paracoccus</taxon>
    </lineage>
</organism>
<comment type="caution">
    <text evidence="1">The sequence shown here is derived from an EMBL/GenBank/DDBJ whole genome shotgun (WGS) entry which is preliminary data.</text>
</comment>
<dbReference type="EMBL" id="JAVRQI010000004">
    <property type="protein sequence ID" value="MDT1061444.1"/>
    <property type="molecule type" value="Genomic_DNA"/>
</dbReference>
<dbReference type="Proteomes" id="UP001251085">
    <property type="component" value="Unassembled WGS sequence"/>
</dbReference>
<evidence type="ECO:0000313" key="1">
    <source>
        <dbReference type="EMBL" id="MDT1061444.1"/>
    </source>
</evidence>
<reference evidence="2" key="1">
    <citation type="submission" date="2023-07" db="EMBL/GenBank/DDBJ databases">
        <title>Characterization of two Paracoccaceae strains isolated from Phycosphere and proposal of Xinfangfangia lacusdiani sp. nov.</title>
        <authorList>
            <person name="Deng Y."/>
            <person name="Zhang Y.Q."/>
        </authorList>
    </citation>
    <scope>NUCLEOTIDE SEQUENCE [LARGE SCALE GENOMIC DNA]</scope>
    <source>
        <strain evidence="2">CPCC 101403</strain>
    </source>
</reference>
<evidence type="ECO:0000313" key="2">
    <source>
        <dbReference type="Proteomes" id="UP001251085"/>
    </source>
</evidence>
<gene>
    <name evidence="1" type="ORF">RM190_06185</name>
</gene>
<accession>A0ABU3EB49</accession>
<proteinExistence type="predicted"/>